<keyword evidence="4" id="KW-1185">Reference proteome</keyword>
<dbReference type="Gene3D" id="3.40.250.10">
    <property type="entry name" value="Rhodanese-like domain"/>
    <property type="match status" value="1"/>
</dbReference>
<dbReference type="SMART" id="SM00450">
    <property type="entry name" value="RHOD"/>
    <property type="match status" value="1"/>
</dbReference>
<feature type="region of interest" description="Disordered" evidence="1">
    <location>
        <begin position="1"/>
        <end position="52"/>
    </location>
</feature>
<feature type="compositionally biased region" description="Basic and acidic residues" evidence="1">
    <location>
        <begin position="1"/>
        <end position="10"/>
    </location>
</feature>
<feature type="domain" description="Rhodanese" evidence="2">
    <location>
        <begin position="119"/>
        <end position="220"/>
    </location>
</feature>
<dbReference type="PANTHER" id="PTHR44542:SF24">
    <property type="entry name" value="OS02G0102300 PROTEIN"/>
    <property type="match status" value="1"/>
</dbReference>
<dbReference type="InterPro" id="IPR001763">
    <property type="entry name" value="Rhodanese-like_dom"/>
</dbReference>
<reference evidence="4" key="2">
    <citation type="journal article" date="2017" name="Nat. Plants">
        <title>The Aegilops tauschii genome reveals multiple impacts of transposons.</title>
        <authorList>
            <person name="Zhao G."/>
            <person name="Zou C."/>
            <person name="Li K."/>
            <person name="Wang K."/>
            <person name="Li T."/>
            <person name="Gao L."/>
            <person name="Zhang X."/>
            <person name="Wang H."/>
            <person name="Yang Z."/>
            <person name="Liu X."/>
            <person name="Jiang W."/>
            <person name="Mao L."/>
            <person name="Kong X."/>
            <person name="Jiao Y."/>
            <person name="Jia J."/>
        </authorList>
    </citation>
    <scope>NUCLEOTIDE SEQUENCE [LARGE SCALE GENOMIC DNA]</scope>
    <source>
        <strain evidence="4">cv. AL8/78</strain>
    </source>
</reference>
<organism evidence="3 4">
    <name type="scientific">Aegilops tauschii subsp. strangulata</name>
    <name type="common">Goatgrass</name>
    <dbReference type="NCBI Taxonomy" id="200361"/>
    <lineage>
        <taxon>Eukaryota</taxon>
        <taxon>Viridiplantae</taxon>
        <taxon>Streptophyta</taxon>
        <taxon>Embryophyta</taxon>
        <taxon>Tracheophyta</taxon>
        <taxon>Spermatophyta</taxon>
        <taxon>Magnoliopsida</taxon>
        <taxon>Liliopsida</taxon>
        <taxon>Poales</taxon>
        <taxon>Poaceae</taxon>
        <taxon>BOP clade</taxon>
        <taxon>Pooideae</taxon>
        <taxon>Triticodae</taxon>
        <taxon>Triticeae</taxon>
        <taxon>Triticinae</taxon>
        <taxon>Aegilops</taxon>
    </lineage>
</organism>
<dbReference type="InterPro" id="IPR044684">
    <property type="entry name" value="STR17/STR18/HARC1-like"/>
</dbReference>
<feature type="compositionally biased region" description="Polar residues" evidence="1">
    <location>
        <begin position="31"/>
        <end position="47"/>
    </location>
</feature>
<name>A0A453QZH6_AEGTS</name>
<reference evidence="4" key="1">
    <citation type="journal article" date="2014" name="Science">
        <title>Ancient hybridizations among the ancestral genomes of bread wheat.</title>
        <authorList>
            <consortium name="International Wheat Genome Sequencing Consortium,"/>
            <person name="Marcussen T."/>
            <person name="Sandve S.R."/>
            <person name="Heier L."/>
            <person name="Spannagl M."/>
            <person name="Pfeifer M."/>
            <person name="Jakobsen K.S."/>
            <person name="Wulff B.B."/>
            <person name="Steuernagel B."/>
            <person name="Mayer K.F."/>
            <person name="Olsen O.A."/>
        </authorList>
    </citation>
    <scope>NUCLEOTIDE SEQUENCE [LARGE SCALE GENOMIC DNA]</scope>
    <source>
        <strain evidence="4">cv. AL8/78</strain>
    </source>
</reference>
<dbReference type="AlphaFoldDB" id="A0A453QZH6"/>
<dbReference type="Pfam" id="PF00581">
    <property type="entry name" value="Rhodanese"/>
    <property type="match status" value="1"/>
</dbReference>
<evidence type="ECO:0000256" key="1">
    <source>
        <dbReference type="SAM" id="MobiDB-lite"/>
    </source>
</evidence>
<reference evidence="3" key="4">
    <citation type="submission" date="2019-03" db="UniProtKB">
        <authorList>
            <consortium name="EnsemblPlants"/>
        </authorList>
    </citation>
    <scope>IDENTIFICATION</scope>
</reference>
<dbReference type="SUPFAM" id="SSF52821">
    <property type="entry name" value="Rhodanese/Cell cycle control phosphatase"/>
    <property type="match status" value="1"/>
</dbReference>
<evidence type="ECO:0000259" key="2">
    <source>
        <dbReference type="PROSITE" id="PS50206"/>
    </source>
</evidence>
<dbReference type="PROSITE" id="PS50206">
    <property type="entry name" value="RHODANESE_3"/>
    <property type="match status" value="1"/>
</dbReference>
<reference evidence="3" key="3">
    <citation type="journal article" date="2017" name="Nature">
        <title>Genome sequence of the progenitor of the wheat D genome Aegilops tauschii.</title>
        <authorList>
            <person name="Luo M.C."/>
            <person name="Gu Y.Q."/>
            <person name="Puiu D."/>
            <person name="Wang H."/>
            <person name="Twardziok S.O."/>
            <person name="Deal K.R."/>
            <person name="Huo N."/>
            <person name="Zhu T."/>
            <person name="Wang L."/>
            <person name="Wang Y."/>
            <person name="McGuire P.E."/>
            <person name="Liu S."/>
            <person name="Long H."/>
            <person name="Ramasamy R.K."/>
            <person name="Rodriguez J.C."/>
            <person name="Van S.L."/>
            <person name="Yuan L."/>
            <person name="Wang Z."/>
            <person name="Xia Z."/>
            <person name="Xiao L."/>
            <person name="Anderson O.D."/>
            <person name="Ouyang S."/>
            <person name="Liang Y."/>
            <person name="Zimin A.V."/>
            <person name="Pertea G."/>
            <person name="Qi P."/>
            <person name="Bennetzen J.L."/>
            <person name="Dai X."/>
            <person name="Dawson M.W."/>
            <person name="Muller H.G."/>
            <person name="Kugler K."/>
            <person name="Rivarola-Duarte L."/>
            <person name="Spannagl M."/>
            <person name="Mayer K.F.X."/>
            <person name="Lu F.H."/>
            <person name="Bevan M.W."/>
            <person name="Leroy P."/>
            <person name="Li P."/>
            <person name="You F.M."/>
            <person name="Sun Q."/>
            <person name="Liu Z."/>
            <person name="Lyons E."/>
            <person name="Wicker T."/>
            <person name="Salzberg S.L."/>
            <person name="Devos K.M."/>
            <person name="Dvorak J."/>
        </authorList>
    </citation>
    <scope>NUCLEOTIDE SEQUENCE [LARGE SCALE GENOMIC DNA]</scope>
    <source>
        <strain evidence="3">cv. AL8/78</strain>
    </source>
</reference>
<proteinExistence type="predicted"/>
<dbReference type="GO" id="GO:0003824">
    <property type="term" value="F:catalytic activity"/>
    <property type="evidence" value="ECO:0007669"/>
    <property type="project" value="InterPro"/>
</dbReference>
<evidence type="ECO:0000313" key="3">
    <source>
        <dbReference type="EnsemblPlants" id="AET7Gv20382900.5"/>
    </source>
</evidence>
<protein>
    <recommendedName>
        <fullName evidence="2">Rhodanese domain-containing protein</fullName>
    </recommendedName>
</protein>
<dbReference type="PANTHER" id="PTHR44542">
    <property type="entry name" value="THIOSULFATE SULFURTRANSFERASE 18"/>
    <property type="match status" value="1"/>
</dbReference>
<dbReference type="Gramene" id="AET7Gv20382900.5">
    <property type="protein sequence ID" value="AET7Gv20382900.5"/>
    <property type="gene ID" value="AET7Gv20382900"/>
</dbReference>
<dbReference type="EnsemblPlants" id="AET7Gv20382900.5">
    <property type="protein sequence ID" value="AET7Gv20382900.5"/>
    <property type="gene ID" value="AET7Gv20382900"/>
</dbReference>
<dbReference type="STRING" id="200361.A0A453QZH6"/>
<sequence length="235" mass="24421">AHKHTQETPEGRCSSASKCAMAPPPHENETSRSVAISSSDMNRSESAPATPVKTVDVQTAAAPDVGVTAVDVQTAAAPAVGVTTVDVQTAATPAVDTKTVATPAVEVTTVDVQTAAREQQDGMMYLDVRTEEEMGKGHIGGSLNVPYFFVTPQGTREKNPRFVEQVASLFSTDQHILVGCQSGKRSELACIDLLAAGFMNVKNVGGGYAAWLHNGLPVTVAVPTPPPTPESAAAI</sequence>
<accession>A0A453QZH6</accession>
<evidence type="ECO:0000313" key="4">
    <source>
        <dbReference type="Proteomes" id="UP000015105"/>
    </source>
</evidence>
<dbReference type="CDD" id="cd00158">
    <property type="entry name" value="RHOD"/>
    <property type="match status" value="1"/>
</dbReference>
<reference evidence="3" key="5">
    <citation type="journal article" date="2021" name="G3 (Bethesda)">
        <title>Aegilops tauschii genome assembly Aet v5.0 features greater sequence contiguity and improved annotation.</title>
        <authorList>
            <person name="Wang L."/>
            <person name="Zhu T."/>
            <person name="Rodriguez J.C."/>
            <person name="Deal K.R."/>
            <person name="Dubcovsky J."/>
            <person name="McGuire P.E."/>
            <person name="Lux T."/>
            <person name="Spannagl M."/>
            <person name="Mayer K.F.X."/>
            <person name="Baldrich P."/>
            <person name="Meyers B.C."/>
            <person name="Huo N."/>
            <person name="Gu Y.Q."/>
            <person name="Zhou H."/>
            <person name="Devos K.M."/>
            <person name="Bennetzen J.L."/>
            <person name="Unver T."/>
            <person name="Budak H."/>
            <person name="Gulick P.J."/>
            <person name="Galiba G."/>
            <person name="Kalapos B."/>
            <person name="Nelson D.R."/>
            <person name="Li P."/>
            <person name="You F.M."/>
            <person name="Luo M.C."/>
            <person name="Dvorak J."/>
        </authorList>
    </citation>
    <scope>NUCLEOTIDE SEQUENCE [LARGE SCALE GENOMIC DNA]</scope>
    <source>
        <strain evidence="3">cv. AL8/78</strain>
    </source>
</reference>
<dbReference type="Proteomes" id="UP000015105">
    <property type="component" value="Chromosome 7D"/>
</dbReference>
<dbReference type="InterPro" id="IPR036873">
    <property type="entry name" value="Rhodanese-like_dom_sf"/>
</dbReference>